<gene>
    <name evidence="3" type="ORF">ACOC_LOCUS2555</name>
</gene>
<dbReference type="Gene3D" id="3.80.10.10">
    <property type="entry name" value="Ribonuclease Inhibitor"/>
    <property type="match status" value="1"/>
</dbReference>
<organism evidence="5">
    <name type="scientific">Angiostrongylus costaricensis</name>
    <name type="common">Nematode worm</name>
    <dbReference type="NCBI Taxonomy" id="334426"/>
    <lineage>
        <taxon>Eukaryota</taxon>
        <taxon>Metazoa</taxon>
        <taxon>Ecdysozoa</taxon>
        <taxon>Nematoda</taxon>
        <taxon>Chromadorea</taxon>
        <taxon>Rhabditida</taxon>
        <taxon>Rhabditina</taxon>
        <taxon>Rhabditomorpha</taxon>
        <taxon>Strongyloidea</taxon>
        <taxon>Metastrongylidae</taxon>
        <taxon>Angiostrongylus</taxon>
    </lineage>
</organism>
<reference evidence="3 4" key="2">
    <citation type="submission" date="2018-11" db="EMBL/GenBank/DDBJ databases">
        <authorList>
            <consortium name="Pathogen Informatics"/>
        </authorList>
    </citation>
    <scope>NUCLEOTIDE SEQUENCE [LARGE SCALE GENOMIC DNA]</scope>
    <source>
        <strain evidence="3 4">Costa Rica</strain>
    </source>
</reference>
<reference evidence="5" key="1">
    <citation type="submission" date="2017-02" db="UniProtKB">
        <authorList>
            <consortium name="WormBaseParasite"/>
        </authorList>
    </citation>
    <scope>IDENTIFICATION</scope>
</reference>
<dbReference type="OMA" id="RTLWIDE"/>
<dbReference type="PANTHER" id="PTHR18849">
    <property type="entry name" value="LEUCINE RICH REPEAT PROTEIN"/>
    <property type="match status" value="1"/>
</dbReference>
<dbReference type="Proteomes" id="UP000267027">
    <property type="component" value="Unassembled WGS sequence"/>
</dbReference>
<keyword evidence="2" id="KW-0677">Repeat</keyword>
<accession>A0A0R3PEN4</accession>
<dbReference type="SUPFAM" id="SSF52058">
    <property type="entry name" value="L domain-like"/>
    <property type="match status" value="1"/>
</dbReference>
<dbReference type="WBParaSite" id="ACOC_0000255401-mRNA-1">
    <property type="protein sequence ID" value="ACOC_0000255401-mRNA-1"/>
    <property type="gene ID" value="ACOC_0000255401"/>
</dbReference>
<sequence length="230" mass="26600">MSIFQDLRNLRVLWIDENPCTRSGDYRHRVLRILPQLTKLDDKPVTLDDHMEAQQDDSVPECDMHASMLSLQSARSSRGRAIVDTVMQPQMVSYGDVSDEERLPPPIDQQTLRGSRFSLANQTIHPSMMQSIYDPSTADRDESWYDFSFDEETRPSSMDTITSRMCVSMHEPRRPTNTMYGRSISAPRRRVHDIRLNKIMSAVTVLLDELDADGLRAVIQQAQDRMKKRW</sequence>
<keyword evidence="4" id="KW-1185">Reference proteome</keyword>
<dbReference type="PANTHER" id="PTHR18849:SF0">
    <property type="entry name" value="CILIA- AND FLAGELLA-ASSOCIATED PROTEIN 410-RELATED"/>
    <property type="match status" value="1"/>
</dbReference>
<keyword evidence="1" id="KW-0433">Leucine-rich repeat</keyword>
<evidence type="ECO:0000313" key="4">
    <source>
        <dbReference type="Proteomes" id="UP000267027"/>
    </source>
</evidence>
<evidence type="ECO:0000313" key="5">
    <source>
        <dbReference type="WBParaSite" id="ACOC_0000255401-mRNA-1"/>
    </source>
</evidence>
<name>A0A0R3PEN4_ANGCS</name>
<dbReference type="EMBL" id="UYYA01000536">
    <property type="protein sequence ID" value="VDM54140.1"/>
    <property type="molecule type" value="Genomic_DNA"/>
</dbReference>
<dbReference type="GO" id="GO:0007010">
    <property type="term" value="P:cytoskeleton organization"/>
    <property type="evidence" value="ECO:0007669"/>
    <property type="project" value="TreeGrafter"/>
</dbReference>
<dbReference type="OrthoDB" id="1517790at2759"/>
<dbReference type="InterPro" id="IPR032675">
    <property type="entry name" value="LRR_dom_sf"/>
</dbReference>
<evidence type="ECO:0000256" key="1">
    <source>
        <dbReference type="ARBA" id="ARBA00022614"/>
    </source>
</evidence>
<dbReference type="AlphaFoldDB" id="A0A0R3PEN4"/>
<protein>
    <submittedName>
        <fullName evidence="5">LRRcap domain-containing protein</fullName>
    </submittedName>
</protein>
<evidence type="ECO:0000313" key="3">
    <source>
        <dbReference type="EMBL" id="VDM54140.1"/>
    </source>
</evidence>
<evidence type="ECO:0000256" key="2">
    <source>
        <dbReference type="ARBA" id="ARBA00022737"/>
    </source>
</evidence>
<proteinExistence type="predicted"/>